<dbReference type="SUPFAM" id="SSF55550">
    <property type="entry name" value="SH2 domain"/>
    <property type="match status" value="1"/>
</dbReference>
<dbReference type="GO" id="GO:0048468">
    <property type="term" value="P:cell development"/>
    <property type="evidence" value="ECO:0007669"/>
    <property type="project" value="UniProtKB-ARBA"/>
</dbReference>
<evidence type="ECO:0000313" key="17">
    <source>
        <dbReference type="Proteomes" id="UP000663823"/>
    </source>
</evidence>
<dbReference type="PRINTS" id="PR00401">
    <property type="entry name" value="SH2DOMAIN"/>
</dbReference>
<dbReference type="InterPro" id="IPR011009">
    <property type="entry name" value="Kinase-like_dom_sf"/>
</dbReference>
<dbReference type="GO" id="GO:0004715">
    <property type="term" value="F:non-membrane spanning protein tyrosine kinase activity"/>
    <property type="evidence" value="ECO:0007669"/>
    <property type="project" value="UniProtKB-EC"/>
</dbReference>
<dbReference type="PANTHER" id="PTHR24418">
    <property type="entry name" value="TYROSINE-PROTEIN KINASE"/>
    <property type="match status" value="1"/>
</dbReference>
<evidence type="ECO:0000256" key="11">
    <source>
        <dbReference type="PROSITE-ProRule" id="PRU00192"/>
    </source>
</evidence>
<evidence type="ECO:0000313" key="16">
    <source>
        <dbReference type="EMBL" id="CAF3678602.1"/>
    </source>
</evidence>
<evidence type="ECO:0000259" key="13">
    <source>
        <dbReference type="PROSITE" id="PS50001"/>
    </source>
</evidence>
<dbReference type="SUPFAM" id="SSF56112">
    <property type="entry name" value="Protein kinase-like (PK-like)"/>
    <property type="match status" value="1"/>
</dbReference>
<sequence length="467" mass="54632">MGNASSTPLNTNKLMYVANYDFNGTIATDELSFRKGDKLKIFDKYTYNNWWKAKNMRTKQIGYVPANYMSSIHDLTTLEWYFIDTNRHDVERFLEQPHNGKGTFLIWSSDTDQGQEFLSVLDLSKEEHFHVKHYRIRQTDQGMYYINSESVFSTLQNLVKHYRTNVDGLCCLLTHPCRKIEPKISADRYSLLELDRSQLVRTELIDRGNYSNVFKGKYGQRDVAIRRMEIGSNNCSYNVEKYLDQTKIMNELLHKNIVRLYGVCTQEKPFLIIMEYMSNGCLLNYLRNDPNRYLTLKVILDFAAQIAKGMAYLEQKCYVHGDLAARNILVGELDVVKISNFGLNKIFPEFLFAIKWAAPEVITKKEYTTKSDVWSFGILLYELITHGCSPYPGMAHRDLPAIFSGYRMSKPNDCPDHYYQIMLSCWQENPDNRPTFETLYAYRYHFNQIESTENDSTSDDWILYAQD</sequence>
<dbReference type="Pfam" id="PF00017">
    <property type="entry name" value="SH2"/>
    <property type="match status" value="1"/>
</dbReference>
<reference evidence="16" key="1">
    <citation type="submission" date="2021-02" db="EMBL/GenBank/DDBJ databases">
        <authorList>
            <person name="Nowell W R."/>
        </authorList>
    </citation>
    <scope>NUCLEOTIDE SEQUENCE</scope>
</reference>
<dbReference type="SUPFAM" id="SSF50044">
    <property type="entry name" value="SH3-domain"/>
    <property type="match status" value="1"/>
</dbReference>
<comment type="catalytic activity">
    <reaction evidence="9 12">
        <text>L-tyrosyl-[protein] + ATP = O-phospho-L-tyrosyl-[protein] + ADP + H(+)</text>
        <dbReference type="Rhea" id="RHEA:10596"/>
        <dbReference type="Rhea" id="RHEA-COMP:10136"/>
        <dbReference type="Rhea" id="RHEA-COMP:20101"/>
        <dbReference type="ChEBI" id="CHEBI:15378"/>
        <dbReference type="ChEBI" id="CHEBI:30616"/>
        <dbReference type="ChEBI" id="CHEBI:46858"/>
        <dbReference type="ChEBI" id="CHEBI:61978"/>
        <dbReference type="ChEBI" id="CHEBI:456216"/>
        <dbReference type="EC" id="2.7.10.2"/>
    </reaction>
</comment>
<dbReference type="PROSITE" id="PS50001">
    <property type="entry name" value="SH2"/>
    <property type="match status" value="1"/>
</dbReference>
<evidence type="ECO:0000256" key="8">
    <source>
        <dbReference type="ARBA" id="ARBA00023137"/>
    </source>
</evidence>
<comment type="similarity">
    <text evidence="12">Belongs to the protein kinase superfamily. Tyr protein kinase family.</text>
</comment>
<proteinExistence type="inferred from homology"/>
<dbReference type="Proteomes" id="UP000663823">
    <property type="component" value="Unassembled WGS sequence"/>
</dbReference>
<keyword evidence="6 12" id="KW-0067">ATP-binding</keyword>
<keyword evidence="8 12" id="KW-0829">Tyrosine-protein kinase</keyword>
<evidence type="ECO:0000256" key="7">
    <source>
        <dbReference type="ARBA" id="ARBA00023136"/>
    </source>
</evidence>
<feature type="domain" description="SH2" evidence="13">
    <location>
        <begin position="80"/>
        <end position="177"/>
    </location>
</feature>
<keyword evidence="7" id="KW-0472">Membrane</keyword>
<evidence type="ECO:0000259" key="15">
    <source>
        <dbReference type="PROSITE" id="PS50011"/>
    </source>
</evidence>
<dbReference type="GO" id="GO:0005524">
    <property type="term" value="F:ATP binding"/>
    <property type="evidence" value="ECO:0007669"/>
    <property type="project" value="UniProtKB-KW"/>
</dbReference>
<dbReference type="AlphaFoldDB" id="A0A818T4L9"/>
<dbReference type="GO" id="GO:0012505">
    <property type="term" value="C:endomembrane system"/>
    <property type="evidence" value="ECO:0007669"/>
    <property type="project" value="UniProtKB-SubCell"/>
</dbReference>
<keyword evidence="3 12" id="KW-0808">Transferase</keyword>
<keyword evidence="10" id="KW-0727">SH2 domain</keyword>
<accession>A0A818T4L9</accession>
<evidence type="ECO:0000256" key="9">
    <source>
        <dbReference type="ARBA" id="ARBA00051245"/>
    </source>
</evidence>
<evidence type="ECO:0000256" key="1">
    <source>
        <dbReference type="ARBA" id="ARBA00004308"/>
    </source>
</evidence>
<name>A0A818T4L9_9BILA</name>
<dbReference type="Gene3D" id="3.30.505.10">
    <property type="entry name" value="SH2 domain"/>
    <property type="match status" value="1"/>
</dbReference>
<dbReference type="SMART" id="SM00252">
    <property type="entry name" value="SH2"/>
    <property type="match status" value="1"/>
</dbReference>
<evidence type="ECO:0000256" key="6">
    <source>
        <dbReference type="ARBA" id="ARBA00022840"/>
    </source>
</evidence>
<evidence type="ECO:0000256" key="5">
    <source>
        <dbReference type="ARBA" id="ARBA00022777"/>
    </source>
</evidence>
<dbReference type="GO" id="GO:0050793">
    <property type="term" value="P:regulation of developmental process"/>
    <property type="evidence" value="ECO:0007669"/>
    <property type="project" value="UniProtKB-ARBA"/>
</dbReference>
<dbReference type="InterPro" id="IPR000980">
    <property type="entry name" value="SH2"/>
</dbReference>
<dbReference type="PRINTS" id="PR00452">
    <property type="entry name" value="SH3DOMAIN"/>
</dbReference>
<comment type="caution">
    <text evidence="16">The sequence shown here is derived from an EMBL/GenBank/DDBJ whole genome shotgun (WGS) entry which is preliminary data.</text>
</comment>
<dbReference type="SMART" id="SM00326">
    <property type="entry name" value="SH3"/>
    <property type="match status" value="1"/>
</dbReference>
<feature type="domain" description="Protein kinase" evidence="15">
    <location>
        <begin position="199"/>
        <end position="445"/>
    </location>
</feature>
<evidence type="ECO:0000256" key="2">
    <source>
        <dbReference type="ARBA" id="ARBA00022443"/>
    </source>
</evidence>
<dbReference type="Pfam" id="PF00018">
    <property type="entry name" value="SH3_1"/>
    <property type="match status" value="1"/>
</dbReference>
<dbReference type="InterPro" id="IPR001245">
    <property type="entry name" value="Ser-Thr/Tyr_kinase_cat_dom"/>
</dbReference>
<keyword evidence="5 12" id="KW-0418">Kinase</keyword>
<dbReference type="PRINTS" id="PR00109">
    <property type="entry name" value="TYRKINASE"/>
</dbReference>
<feature type="domain" description="SH3" evidence="14">
    <location>
        <begin position="11"/>
        <end position="74"/>
    </location>
</feature>
<dbReference type="PROSITE" id="PS00109">
    <property type="entry name" value="PROTEIN_KINASE_TYR"/>
    <property type="match status" value="1"/>
</dbReference>
<evidence type="ECO:0000256" key="3">
    <source>
        <dbReference type="ARBA" id="ARBA00022679"/>
    </source>
</evidence>
<keyword evidence="4 12" id="KW-0547">Nucleotide-binding</keyword>
<dbReference type="FunFam" id="1.10.510.10:FF:001512">
    <property type="entry name" value="Receptor tyrosine-protein kinase erbB-2"/>
    <property type="match status" value="1"/>
</dbReference>
<gene>
    <name evidence="16" type="ORF">OTI717_LOCUS11063</name>
</gene>
<dbReference type="Gene3D" id="1.10.510.10">
    <property type="entry name" value="Transferase(Phosphotransferase) domain 1"/>
    <property type="match status" value="1"/>
</dbReference>
<dbReference type="Gene3D" id="2.30.30.40">
    <property type="entry name" value="SH3 Domains"/>
    <property type="match status" value="1"/>
</dbReference>
<evidence type="ECO:0000256" key="4">
    <source>
        <dbReference type="ARBA" id="ARBA00022741"/>
    </source>
</evidence>
<evidence type="ECO:0000256" key="10">
    <source>
        <dbReference type="PROSITE-ProRule" id="PRU00191"/>
    </source>
</evidence>
<dbReference type="InterPro" id="IPR036860">
    <property type="entry name" value="SH2_dom_sf"/>
</dbReference>
<dbReference type="InterPro" id="IPR000719">
    <property type="entry name" value="Prot_kinase_dom"/>
</dbReference>
<dbReference type="EC" id="2.7.10.2" evidence="12"/>
<dbReference type="PROSITE" id="PS50011">
    <property type="entry name" value="PROTEIN_KINASE_DOM"/>
    <property type="match status" value="1"/>
</dbReference>
<organism evidence="16 17">
    <name type="scientific">Rotaria sordida</name>
    <dbReference type="NCBI Taxonomy" id="392033"/>
    <lineage>
        <taxon>Eukaryota</taxon>
        <taxon>Metazoa</taxon>
        <taxon>Spiralia</taxon>
        <taxon>Gnathifera</taxon>
        <taxon>Rotifera</taxon>
        <taxon>Eurotatoria</taxon>
        <taxon>Bdelloidea</taxon>
        <taxon>Philodinida</taxon>
        <taxon>Philodinidae</taxon>
        <taxon>Rotaria</taxon>
    </lineage>
</organism>
<evidence type="ECO:0000259" key="14">
    <source>
        <dbReference type="PROSITE" id="PS50002"/>
    </source>
</evidence>
<keyword evidence="2 11" id="KW-0728">SH3 domain</keyword>
<dbReference type="PROSITE" id="PS50002">
    <property type="entry name" value="SH3"/>
    <property type="match status" value="1"/>
</dbReference>
<dbReference type="EMBL" id="CAJOAX010001033">
    <property type="protein sequence ID" value="CAF3678602.1"/>
    <property type="molecule type" value="Genomic_DNA"/>
</dbReference>
<evidence type="ECO:0000256" key="12">
    <source>
        <dbReference type="RuleBase" id="RU362096"/>
    </source>
</evidence>
<protein>
    <recommendedName>
        <fullName evidence="12">Tyrosine-protein kinase</fullName>
        <ecNumber evidence="12">2.7.10.2</ecNumber>
    </recommendedName>
</protein>
<dbReference type="Pfam" id="PF07714">
    <property type="entry name" value="PK_Tyr_Ser-Thr"/>
    <property type="match status" value="1"/>
</dbReference>
<comment type="subcellular location">
    <subcellularLocation>
        <location evidence="1">Endomembrane system</location>
    </subcellularLocation>
</comment>
<dbReference type="GO" id="GO:0030182">
    <property type="term" value="P:neuron differentiation"/>
    <property type="evidence" value="ECO:0007669"/>
    <property type="project" value="UniProtKB-ARBA"/>
</dbReference>
<dbReference type="InterPro" id="IPR008266">
    <property type="entry name" value="Tyr_kinase_AS"/>
</dbReference>
<dbReference type="InterPro" id="IPR001452">
    <property type="entry name" value="SH3_domain"/>
</dbReference>
<dbReference type="InterPro" id="IPR036028">
    <property type="entry name" value="SH3-like_dom_sf"/>
</dbReference>
<dbReference type="InterPro" id="IPR050198">
    <property type="entry name" value="Non-receptor_tyrosine_kinases"/>
</dbReference>